<dbReference type="Proteomes" id="UP001597231">
    <property type="component" value="Unassembled WGS sequence"/>
</dbReference>
<sequence>MKVESVYKENESIAQQTDSNITTSQSGVNFEKVAASQKFKALTSKKAKFIVPMSIFFLIFYFMLPILTSYTNILEKTAIGDISWAWIYATAQFIMAWVLCIVYVKKFQSFDKDANDIIESEIKEESR</sequence>
<name>A0ABW3TZS8_9BACL</name>
<proteinExistence type="predicted"/>
<reference evidence="3" key="1">
    <citation type="journal article" date="2019" name="Int. J. Syst. Evol. Microbiol.">
        <title>The Global Catalogue of Microorganisms (GCM) 10K type strain sequencing project: providing services to taxonomists for standard genome sequencing and annotation.</title>
        <authorList>
            <consortium name="The Broad Institute Genomics Platform"/>
            <consortium name="The Broad Institute Genome Sequencing Center for Infectious Disease"/>
            <person name="Wu L."/>
            <person name="Ma J."/>
        </authorList>
    </citation>
    <scope>NUCLEOTIDE SEQUENCE [LARGE SCALE GENOMIC DNA]</scope>
    <source>
        <strain evidence="3">CCUG 53915</strain>
    </source>
</reference>
<evidence type="ECO:0000313" key="3">
    <source>
        <dbReference type="Proteomes" id="UP001597231"/>
    </source>
</evidence>
<organism evidence="2 3">
    <name type="scientific">Sporosarcina contaminans</name>
    <dbReference type="NCBI Taxonomy" id="633403"/>
    <lineage>
        <taxon>Bacteria</taxon>
        <taxon>Bacillati</taxon>
        <taxon>Bacillota</taxon>
        <taxon>Bacilli</taxon>
        <taxon>Bacillales</taxon>
        <taxon>Caryophanaceae</taxon>
        <taxon>Sporosarcina</taxon>
    </lineage>
</organism>
<feature type="transmembrane region" description="Helical" evidence="1">
    <location>
        <begin position="82"/>
        <end position="104"/>
    </location>
</feature>
<accession>A0ABW3TZS8</accession>
<dbReference type="PANTHER" id="PTHR38441">
    <property type="entry name" value="INTEGRAL MEMBRANE PROTEIN-RELATED"/>
    <property type="match status" value="1"/>
</dbReference>
<gene>
    <name evidence="2" type="ORF">ACFQ38_07365</name>
</gene>
<dbReference type="Pfam" id="PF04341">
    <property type="entry name" value="DUF485"/>
    <property type="match status" value="1"/>
</dbReference>
<comment type="caution">
    <text evidence="2">The sequence shown here is derived from an EMBL/GenBank/DDBJ whole genome shotgun (WGS) entry which is preliminary data.</text>
</comment>
<evidence type="ECO:0000313" key="2">
    <source>
        <dbReference type="EMBL" id="MFD1204918.1"/>
    </source>
</evidence>
<protein>
    <submittedName>
        <fullName evidence="2">DUF485 domain-containing protein</fullName>
    </submittedName>
</protein>
<dbReference type="InterPro" id="IPR007436">
    <property type="entry name" value="DUF485"/>
</dbReference>
<keyword evidence="1" id="KW-0472">Membrane</keyword>
<keyword evidence="1" id="KW-0812">Transmembrane</keyword>
<keyword evidence="1" id="KW-1133">Transmembrane helix</keyword>
<dbReference type="EMBL" id="JBHTLT010000035">
    <property type="protein sequence ID" value="MFD1204918.1"/>
    <property type="molecule type" value="Genomic_DNA"/>
</dbReference>
<evidence type="ECO:0000256" key="1">
    <source>
        <dbReference type="SAM" id="Phobius"/>
    </source>
</evidence>
<dbReference type="RefSeq" id="WP_336824312.1">
    <property type="nucleotide sequence ID" value="NZ_JBHTLT010000035.1"/>
</dbReference>
<dbReference type="PANTHER" id="PTHR38441:SF1">
    <property type="entry name" value="MEMBRANE PROTEIN"/>
    <property type="match status" value="1"/>
</dbReference>
<keyword evidence="3" id="KW-1185">Reference proteome</keyword>
<feature type="transmembrane region" description="Helical" evidence="1">
    <location>
        <begin position="49"/>
        <end position="70"/>
    </location>
</feature>